<dbReference type="GO" id="GO:0016740">
    <property type="term" value="F:transferase activity"/>
    <property type="evidence" value="ECO:0007669"/>
    <property type="project" value="UniProtKB-KW"/>
</dbReference>
<dbReference type="InterPro" id="IPR000821">
    <property type="entry name" value="Ala_racemase"/>
</dbReference>
<protein>
    <recommendedName>
        <fullName evidence="5">Alanine racemase</fullName>
        <ecNumber evidence="5">5.1.1.1</ecNumber>
    </recommendedName>
</protein>
<dbReference type="SUPFAM" id="SSF52540">
    <property type="entry name" value="P-loop containing nucleoside triphosphate hydrolases"/>
    <property type="match status" value="1"/>
</dbReference>
<feature type="domain" description="Alanine racemase C-terminal" evidence="8">
    <location>
        <begin position="287"/>
        <end position="418"/>
    </location>
</feature>
<keyword evidence="2 5" id="KW-0663">Pyridoxal phosphate</keyword>
<dbReference type="InterPro" id="IPR011079">
    <property type="entry name" value="Ala_racemase_C"/>
</dbReference>
<feature type="modified residue" description="N6-(pyridoxal phosphate)lysine" evidence="5 6">
    <location>
        <position position="65"/>
    </location>
</feature>
<dbReference type="SUPFAM" id="SSF51419">
    <property type="entry name" value="PLP-binding barrel"/>
    <property type="match status" value="1"/>
</dbReference>
<sequence>MAEIEEVRWVRPEDPGVPLAPLLADYLWEAHPALAELVIDLDAIAHNAAYLAQRVAPAKLMAVVKADAYNHGVSEVARTVLEHGAAALGVATIAEALHLRELGVTAPITAWMWHPGEALAPVFANHIELGLPSLAHARVAIAAAREYVGDSDPANPSSTVPLVGLMADTGLSRSGVSPVEWSETVRLVAQASRAGWVRVGGVFSHLASADMPDQRPTTDRQAERFRAAIEDCCNHGLDVPCNHLANTPATLTRPDLHFDMVRPGVGLYGVDPVEPFAGYEPADLRPAMTLRARVTTTRIVPRGEGVSYGHMWVAQEDTRTAVVAIGYADGLLRSLSGNLQVAIGGRLYQQIGRVCMDQIVVNLGPVGSPEAEAVTPGEWAVIFGAGGLSAEELARRAGTIAYEILTMPRGPRVARRCISSGRHLPQRPDHLRVSGGRTTVATAEDMRALGEALGSQLSAGTVVVLTGPLGAGKTTFTQGLAAGLGVQGRVQSPTFTVVRQHRPGFAADGGRSRPGLLHMDAYRLLGDRVEERQDVAGRRLEPGELMDRGEVLDSLESLDVDADIESHVVVAEWGRGIVEGLSKQVLDVEITRVSGAGPDDTEWADDPRDVTWAWR</sequence>
<evidence type="ECO:0000256" key="7">
    <source>
        <dbReference type="PIRSR" id="PIRSR600821-52"/>
    </source>
</evidence>
<dbReference type="SMART" id="SM01005">
    <property type="entry name" value="Ala_racemase_C"/>
    <property type="match status" value="1"/>
</dbReference>
<dbReference type="InterPro" id="IPR009006">
    <property type="entry name" value="Ala_racemase/Decarboxylase_C"/>
</dbReference>
<proteinExistence type="inferred from homology"/>
<comment type="caution">
    <text evidence="9">The sequence shown here is derived from an EMBL/GenBank/DDBJ whole genome shotgun (WGS) entry which is preliminary data.</text>
</comment>
<evidence type="ECO:0000256" key="1">
    <source>
        <dbReference type="ARBA" id="ARBA00001933"/>
    </source>
</evidence>
<dbReference type="Pfam" id="PF02367">
    <property type="entry name" value="TsaE"/>
    <property type="match status" value="1"/>
</dbReference>
<name>A0A364V683_9CORY</name>
<dbReference type="InterPro" id="IPR029066">
    <property type="entry name" value="PLP-binding_barrel"/>
</dbReference>
<comment type="cofactor">
    <cofactor evidence="1 5 6">
        <name>pyridoxal 5'-phosphate</name>
        <dbReference type="ChEBI" id="CHEBI:597326"/>
    </cofactor>
</comment>
<dbReference type="SUPFAM" id="SSF50621">
    <property type="entry name" value="Alanine racemase C-terminal domain-like"/>
    <property type="match status" value="1"/>
</dbReference>
<dbReference type="Gene3D" id="3.20.20.10">
    <property type="entry name" value="Alanine racemase"/>
    <property type="match status" value="1"/>
</dbReference>
<dbReference type="Pfam" id="PF00842">
    <property type="entry name" value="Ala_racemase_C"/>
    <property type="match status" value="1"/>
</dbReference>
<dbReference type="PANTHER" id="PTHR30511:SF0">
    <property type="entry name" value="ALANINE RACEMASE, CATABOLIC-RELATED"/>
    <property type="match status" value="1"/>
</dbReference>
<feature type="binding site" evidence="5 7">
    <location>
        <position position="173"/>
    </location>
    <ligand>
        <name>substrate</name>
    </ligand>
</feature>
<dbReference type="GO" id="GO:0030632">
    <property type="term" value="P:D-alanine biosynthetic process"/>
    <property type="evidence" value="ECO:0007669"/>
    <property type="project" value="UniProtKB-UniRule"/>
</dbReference>
<dbReference type="FunFam" id="3.20.20.10:FF:000002">
    <property type="entry name" value="Alanine racemase"/>
    <property type="match status" value="1"/>
</dbReference>
<dbReference type="Proteomes" id="UP000251577">
    <property type="component" value="Unassembled WGS sequence"/>
</dbReference>
<dbReference type="EC" id="5.1.1.1" evidence="5"/>
<dbReference type="GO" id="GO:0002949">
    <property type="term" value="P:tRNA threonylcarbamoyladenosine modification"/>
    <property type="evidence" value="ECO:0007669"/>
    <property type="project" value="InterPro"/>
</dbReference>
<dbReference type="UniPathway" id="UPA00042">
    <property type="reaction ID" value="UER00497"/>
</dbReference>
<dbReference type="GO" id="GO:0030170">
    <property type="term" value="F:pyridoxal phosphate binding"/>
    <property type="evidence" value="ECO:0007669"/>
    <property type="project" value="UniProtKB-UniRule"/>
</dbReference>
<dbReference type="InterPro" id="IPR003442">
    <property type="entry name" value="T6A_TsaE"/>
</dbReference>
<dbReference type="PRINTS" id="PR00992">
    <property type="entry name" value="ALARACEMASE"/>
</dbReference>
<feature type="active site" description="Proton acceptor; specific for D-alanine" evidence="5">
    <location>
        <position position="65"/>
    </location>
</feature>
<feature type="active site" description="Proton acceptor; specific for L-alanine" evidence="5">
    <location>
        <position position="308"/>
    </location>
</feature>
<comment type="pathway">
    <text evidence="5">Amino-acid biosynthesis; D-alanine biosynthesis; D-alanine from L-alanine: step 1/1.</text>
</comment>
<comment type="similarity">
    <text evidence="5">Belongs to the alanine racemase family.</text>
</comment>
<dbReference type="HAMAP" id="MF_01201">
    <property type="entry name" value="Ala_racemase"/>
    <property type="match status" value="1"/>
</dbReference>
<organism evidence="9 10">
    <name type="scientific">Corynebacterium heidelbergense</name>
    <dbReference type="NCBI Taxonomy" id="2055947"/>
    <lineage>
        <taxon>Bacteria</taxon>
        <taxon>Bacillati</taxon>
        <taxon>Actinomycetota</taxon>
        <taxon>Actinomycetes</taxon>
        <taxon>Mycobacteriales</taxon>
        <taxon>Corynebacteriaceae</taxon>
        <taxon>Corynebacterium</taxon>
    </lineage>
</organism>
<dbReference type="InterPro" id="IPR001608">
    <property type="entry name" value="Ala_racemase_N"/>
</dbReference>
<evidence type="ECO:0000313" key="9">
    <source>
        <dbReference type="EMBL" id="RAV32131.1"/>
    </source>
</evidence>
<evidence type="ECO:0000256" key="3">
    <source>
        <dbReference type="ARBA" id="ARBA00023235"/>
    </source>
</evidence>
<accession>A0A364V683</accession>
<keyword evidence="9" id="KW-0808">Transferase</keyword>
<dbReference type="GO" id="GO:0005829">
    <property type="term" value="C:cytosol"/>
    <property type="evidence" value="ECO:0007669"/>
    <property type="project" value="TreeGrafter"/>
</dbReference>
<dbReference type="PANTHER" id="PTHR30511">
    <property type="entry name" value="ALANINE RACEMASE"/>
    <property type="match status" value="1"/>
</dbReference>
<keyword evidence="10" id="KW-1185">Reference proteome</keyword>
<dbReference type="GO" id="GO:0009252">
    <property type="term" value="P:peptidoglycan biosynthetic process"/>
    <property type="evidence" value="ECO:0007669"/>
    <property type="project" value="TreeGrafter"/>
</dbReference>
<feature type="binding site" evidence="5 7">
    <location>
        <position position="356"/>
    </location>
    <ligand>
        <name>substrate</name>
    </ligand>
</feature>
<comment type="catalytic activity">
    <reaction evidence="5">
        <text>L-alanine = D-alanine</text>
        <dbReference type="Rhea" id="RHEA:20249"/>
        <dbReference type="ChEBI" id="CHEBI:57416"/>
        <dbReference type="ChEBI" id="CHEBI:57972"/>
        <dbReference type="EC" id="5.1.1.1"/>
    </reaction>
</comment>
<dbReference type="CDD" id="cd00430">
    <property type="entry name" value="PLPDE_III_AR"/>
    <property type="match status" value="1"/>
</dbReference>
<dbReference type="NCBIfam" id="TIGR00492">
    <property type="entry name" value="alr"/>
    <property type="match status" value="1"/>
</dbReference>
<comment type="function">
    <text evidence="4">Required for the formation of a threonylcarbamoyl group on adenosine at position 37 (t(6)A37) in tRNAs that read codons beginning with adenine. Is involved in the transfer of the threonylcarbamoyl moiety of threonylcarbamoyl-AMP (TC-AMP) to the N6 group of A37, together with TsaD and TsaB. TsaE seems to play an indirect role in the t(6)A biosynthesis pathway, possibly in regulating the core enzymatic function of TsaD.</text>
</comment>
<dbReference type="NCBIfam" id="TIGR00150">
    <property type="entry name" value="T6A_YjeE"/>
    <property type="match status" value="1"/>
</dbReference>
<gene>
    <name evidence="9" type="ORF">DLJ54_04805</name>
</gene>
<dbReference type="InterPro" id="IPR027417">
    <property type="entry name" value="P-loop_NTPase"/>
</dbReference>
<comment type="function">
    <text evidence="5">Catalyzes the interconversion of L-alanine and D-alanine. May also act on other amino acids.</text>
</comment>
<keyword evidence="3 5" id="KW-0413">Isomerase</keyword>
<dbReference type="AlphaFoldDB" id="A0A364V683"/>
<evidence type="ECO:0000313" key="10">
    <source>
        <dbReference type="Proteomes" id="UP000251577"/>
    </source>
</evidence>
<evidence type="ECO:0000259" key="8">
    <source>
        <dbReference type="SMART" id="SM01005"/>
    </source>
</evidence>
<dbReference type="Gene3D" id="2.40.37.10">
    <property type="entry name" value="Lyase, Ornithine Decarboxylase, Chain A, domain 1"/>
    <property type="match status" value="1"/>
</dbReference>
<dbReference type="Pfam" id="PF01168">
    <property type="entry name" value="Ala_racemase_N"/>
    <property type="match status" value="1"/>
</dbReference>
<reference evidence="9 10" key="1">
    <citation type="journal article" date="2018" name="Syst. Appl. Microbiol.">
        <title>Corynebacterium heidelbergense sp. nov., isolated from the preen glands of Egyptian geese (Alopochen aegyptiacus).</title>
        <authorList>
            <person name="Braun M.S."/>
            <person name="Wang E."/>
            <person name="Zimmermann S."/>
            <person name="Wink M."/>
        </authorList>
    </citation>
    <scope>NUCLEOTIDE SEQUENCE [LARGE SCALE GENOMIC DNA]</scope>
    <source>
        <strain evidence="9 10">647</strain>
    </source>
</reference>
<dbReference type="Gene3D" id="3.40.50.300">
    <property type="entry name" value="P-loop containing nucleotide triphosphate hydrolases"/>
    <property type="match status" value="1"/>
</dbReference>
<dbReference type="EMBL" id="QHCV01000037">
    <property type="protein sequence ID" value="RAV32131.1"/>
    <property type="molecule type" value="Genomic_DNA"/>
</dbReference>
<evidence type="ECO:0000256" key="6">
    <source>
        <dbReference type="PIRSR" id="PIRSR600821-50"/>
    </source>
</evidence>
<dbReference type="GO" id="GO:0008784">
    <property type="term" value="F:alanine racemase activity"/>
    <property type="evidence" value="ECO:0007669"/>
    <property type="project" value="UniProtKB-UniRule"/>
</dbReference>
<evidence type="ECO:0000256" key="4">
    <source>
        <dbReference type="ARBA" id="ARBA00024908"/>
    </source>
</evidence>
<evidence type="ECO:0000256" key="2">
    <source>
        <dbReference type="ARBA" id="ARBA00022898"/>
    </source>
</evidence>
<evidence type="ECO:0000256" key="5">
    <source>
        <dbReference type="HAMAP-Rule" id="MF_01201"/>
    </source>
</evidence>